<evidence type="ECO:0000313" key="2">
    <source>
        <dbReference type="EMBL" id="GAG40136.1"/>
    </source>
</evidence>
<accession>X0YU19</accession>
<sequence>YDFQGQPDSPARNTGSVPYYRPGDRLPHYLGSAR</sequence>
<protein>
    <submittedName>
        <fullName evidence="2">Uncharacterized protein</fullName>
    </submittedName>
</protein>
<name>X0YU19_9ZZZZ</name>
<dbReference type="AlphaFoldDB" id="X0YU19"/>
<evidence type="ECO:0000256" key="1">
    <source>
        <dbReference type="SAM" id="MobiDB-lite"/>
    </source>
</evidence>
<reference evidence="2" key="1">
    <citation type="journal article" date="2014" name="Front. Microbiol.">
        <title>High frequency of phylogenetically diverse reductive dehalogenase-homologous genes in deep subseafloor sedimentary metagenomes.</title>
        <authorList>
            <person name="Kawai M."/>
            <person name="Futagami T."/>
            <person name="Toyoda A."/>
            <person name="Takaki Y."/>
            <person name="Nishi S."/>
            <person name="Hori S."/>
            <person name="Arai W."/>
            <person name="Tsubouchi T."/>
            <person name="Morono Y."/>
            <person name="Uchiyama I."/>
            <person name="Ito T."/>
            <person name="Fujiyama A."/>
            <person name="Inagaki F."/>
            <person name="Takami H."/>
        </authorList>
    </citation>
    <scope>NUCLEOTIDE SEQUENCE</scope>
    <source>
        <strain evidence="2">Expedition CK06-06</strain>
    </source>
</reference>
<organism evidence="2">
    <name type="scientific">marine sediment metagenome</name>
    <dbReference type="NCBI Taxonomy" id="412755"/>
    <lineage>
        <taxon>unclassified sequences</taxon>
        <taxon>metagenomes</taxon>
        <taxon>ecological metagenomes</taxon>
    </lineage>
</organism>
<gene>
    <name evidence="2" type="ORF">S01H1_69483</name>
</gene>
<proteinExistence type="predicted"/>
<comment type="caution">
    <text evidence="2">The sequence shown here is derived from an EMBL/GenBank/DDBJ whole genome shotgun (WGS) entry which is preliminary data.</text>
</comment>
<dbReference type="EMBL" id="BARS01046140">
    <property type="protein sequence ID" value="GAG40136.1"/>
    <property type="molecule type" value="Genomic_DNA"/>
</dbReference>
<feature type="region of interest" description="Disordered" evidence="1">
    <location>
        <begin position="1"/>
        <end position="34"/>
    </location>
</feature>
<feature type="non-terminal residue" evidence="2">
    <location>
        <position position="1"/>
    </location>
</feature>